<organism evidence="2 3">
    <name type="scientific">Enhygromyxa salina</name>
    <dbReference type="NCBI Taxonomy" id="215803"/>
    <lineage>
        <taxon>Bacteria</taxon>
        <taxon>Pseudomonadati</taxon>
        <taxon>Myxococcota</taxon>
        <taxon>Polyangia</taxon>
        <taxon>Nannocystales</taxon>
        <taxon>Nannocystaceae</taxon>
        <taxon>Enhygromyxa</taxon>
    </lineage>
</organism>
<protein>
    <recommendedName>
        <fullName evidence="4">DUF11 domain-containing protein</fullName>
    </recommendedName>
</protein>
<feature type="compositionally biased region" description="Gly residues" evidence="1">
    <location>
        <begin position="576"/>
        <end position="593"/>
    </location>
</feature>
<evidence type="ECO:0000313" key="3">
    <source>
        <dbReference type="Proteomes" id="UP000238823"/>
    </source>
</evidence>
<dbReference type="EMBL" id="PVNL01000048">
    <property type="protein sequence ID" value="PRQ07855.1"/>
    <property type="molecule type" value="Genomic_DNA"/>
</dbReference>
<gene>
    <name evidence="2" type="ORF">ENSA7_24200</name>
</gene>
<feature type="region of interest" description="Disordered" evidence="1">
    <location>
        <begin position="516"/>
        <end position="608"/>
    </location>
</feature>
<feature type="compositionally biased region" description="Gly residues" evidence="1">
    <location>
        <begin position="550"/>
        <end position="568"/>
    </location>
</feature>
<name>A0A2S9YRY3_9BACT</name>
<evidence type="ECO:0000313" key="2">
    <source>
        <dbReference type="EMBL" id="PRQ07855.1"/>
    </source>
</evidence>
<dbReference type="AlphaFoldDB" id="A0A2S9YRY3"/>
<comment type="caution">
    <text evidence="2">The sequence shown here is derived from an EMBL/GenBank/DDBJ whole genome shotgun (WGS) entry which is preliminary data.</text>
</comment>
<evidence type="ECO:0000256" key="1">
    <source>
        <dbReference type="SAM" id="MobiDB-lite"/>
    </source>
</evidence>
<sequence>MMIAAETKGWAWAAGLAGLLVMSPEARAGGDADKDQFDAGTLIIPMDTDYQDMGMLRAYGLVYELLSNDVPVRWAINPDKLQDGADFSASATDVASGEPVPIHDYRGGPWIIDSSDAAAALPIIMAWQQANPNVAVHETTAAFEADVGHYLVVAPTIAMIADGNQKIARGYMAAAGIPDSTGDLSWPDSSPDMLDVEELSGPTEANHRDGSLFDEDGDPVYCQLMSMHWGVGAAEDDPEVVAEVREYLNNPVHFFAECQAVNAFENLDPHGFFLTPHGFDIGDRPDAVEHFNFSSPYAQLDGPFETVGGSEPSYTLPPGDEYLAGGITMITGEGTPVGVEDVWMTGYLDGTCPPSEPECGSLGKISYLGGHEYSTALPISANADTQGTRLFLNSLFEAPCATVDGLPSLNIATAAPAFTPVPDVEVDVTYVNASAATALDAMLRAQLPPNTTFVSATDGGTLVGDEVVWELGNLGADEIGDRSFKIELSDYGLYDSSAALDYRVGLNDFTLPSNVAQTLYGDEPPGDGDGDGDGDADGDAGDGDGDPAGDGDGGSSAGETGGDGGDQGGTADDGTGDAGTGDGSGAAEAGGDGCSCRTDAPPTHPAPLGWLLGAGLGLGLLRRRGGVS</sequence>
<proteinExistence type="predicted"/>
<accession>A0A2S9YRY3</accession>
<evidence type="ECO:0008006" key="4">
    <source>
        <dbReference type="Google" id="ProtNLM"/>
    </source>
</evidence>
<reference evidence="2 3" key="1">
    <citation type="submission" date="2018-03" db="EMBL/GenBank/DDBJ databases">
        <title>Draft Genome Sequences of the Obligatory Marine Myxobacteria Enhygromyxa salina SWB007.</title>
        <authorList>
            <person name="Poehlein A."/>
            <person name="Moghaddam J.A."/>
            <person name="Harms H."/>
            <person name="Alanjari M."/>
            <person name="Koenig G.M."/>
            <person name="Daniel R."/>
            <person name="Schaeberle T.F."/>
        </authorList>
    </citation>
    <scope>NUCLEOTIDE SEQUENCE [LARGE SCALE GENOMIC DNA]</scope>
    <source>
        <strain evidence="2 3">SWB007</strain>
    </source>
</reference>
<feature type="compositionally biased region" description="Acidic residues" evidence="1">
    <location>
        <begin position="524"/>
        <end position="549"/>
    </location>
</feature>
<dbReference type="Proteomes" id="UP000238823">
    <property type="component" value="Unassembled WGS sequence"/>
</dbReference>